<evidence type="ECO:0000313" key="1">
    <source>
        <dbReference type="EMBL" id="RMJ18566.1"/>
    </source>
</evidence>
<name>A0A3M2SLX3_9HYPO</name>
<comment type="caution">
    <text evidence="1">The sequence shown here is derived from an EMBL/GenBank/DDBJ whole genome shotgun (WGS) entry which is preliminary data.</text>
</comment>
<dbReference type="AlphaFoldDB" id="A0A3M2SLX3"/>
<evidence type="ECO:0000313" key="2">
    <source>
        <dbReference type="Proteomes" id="UP000277212"/>
    </source>
</evidence>
<proteinExistence type="predicted"/>
<gene>
    <name evidence="1" type="ORF">CDV36_001694</name>
</gene>
<dbReference type="OrthoDB" id="4725912at2759"/>
<organism evidence="1 2">
    <name type="scientific">Fusarium kuroshium</name>
    <dbReference type="NCBI Taxonomy" id="2010991"/>
    <lineage>
        <taxon>Eukaryota</taxon>
        <taxon>Fungi</taxon>
        <taxon>Dikarya</taxon>
        <taxon>Ascomycota</taxon>
        <taxon>Pezizomycotina</taxon>
        <taxon>Sordariomycetes</taxon>
        <taxon>Hypocreomycetidae</taxon>
        <taxon>Hypocreales</taxon>
        <taxon>Nectriaceae</taxon>
        <taxon>Fusarium</taxon>
        <taxon>Fusarium solani species complex</taxon>
    </lineage>
</organism>
<reference evidence="1 2" key="1">
    <citation type="submission" date="2017-06" db="EMBL/GenBank/DDBJ databases">
        <title>Comparative genomic analysis of Ambrosia Fusariam Clade fungi.</title>
        <authorList>
            <person name="Stajich J.E."/>
            <person name="Carrillo J."/>
            <person name="Kijimoto T."/>
            <person name="Eskalen A."/>
            <person name="O'Donnell K."/>
            <person name="Kasson M."/>
        </authorList>
    </citation>
    <scope>NUCLEOTIDE SEQUENCE [LARGE SCALE GENOMIC DNA]</scope>
    <source>
        <strain evidence="1">UCR3666</strain>
    </source>
</reference>
<sequence>MRDLINKFLYGSSISEGANDGSRTLSIRHSPEDSNLFLIIQDGAPKESPPLYTIAKRDEKPNFVAYRGPPVPENIIGTATMHFTTTTIDLSVFNQHMVVKNSLSGNWSFETPHMGKFKWKVNQMTGSSFELYDRAERKLAKYGSAGITRPMEKHVSVFVPCDDFFTVTIVLSIMACKELGKINEKVAGKLINGLVGM</sequence>
<dbReference type="Proteomes" id="UP000277212">
    <property type="component" value="Unassembled WGS sequence"/>
</dbReference>
<dbReference type="EMBL" id="NKUJ01000017">
    <property type="protein sequence ID" value="RMJ18566.1"/>
    <property type="molecule type" value="Genomic_DNA"/>
</dbReference>
<keyword evidence="2" id="KW-1185">Reference proteome</keyword>
<protein>
    <submittedName>
        <fullName evidence="1">Uncharacterized protein</fullName>
    </submittedName>
</protein>
<accession>A0A3M2SLX3</accession>